<reference evidence="3" key="2">
    <citation type="submission" date="2011-02" db="EMBL/GenBank/DDBJ databases">
        <authorList>
            <person name="MacLean D."/>
        </authorList>
    </citation>
    <scope>NUCLEOTIDE SEQUENCE</scope>
</reference>
<evidence type="ECO:0000313" key="3">
    <source>
        <dbReference type="EMBL" id="CCA23195.1"/>
    </source>
</evidence>
<sequence length="690" mass="77957">MKSQRAASIFALLVACYLPACFGQTAEEYIFIKIDPLDKSSSVSILSHSKSCQTCLIDKAAVSVASFEIITSFVSSFKIRSRIHGFKLIQIYCNFDTVCPNMYPLRLRDHKTSKLSTGIDGATHLPSVVHADLLEYLRTATPSHESSRFIKRIIQWTRWIQGTQLMKYSIRDEDFKELLQRYTVDVPSTPMLSSQNSDSIATGKSKDTLLFVAQQRDKVTADCRSCIRQASGSDSLGEFPIVKHKVDYILYVLRTSVSRNDIIRLCRSCEMPKVYQYNDLGENPYEIVHIHGVAKYHHSRTIGRDAAINNEKLKVEKLSNNDHKRLACVGLSSVKNSENINKVMKTCIACLAGSGEATFVHWMNAGAEPPQYAYLLFSFLSSKSHKQFEEKLPDTTCGTTCPNLALVPTEECYKDYYAQFEATPASEGQISASASMWNENQPTLWRKESVCVMAYYSSPLECSACLDTEIKTSSKFHSDVTSMKSVSSENIIHLGKCISDKTVLKCDKIVLFPKEMCNFWDMQKNMPPSEHESQFSKVDEKSKHLNVEKERNIEGKKLQESTPAASSSHESQHESHLTHHNLPVIIVRVLYRGPKCAACFLLVHEVLVVSTEPRYVWMVEPKNDARHCDCPYEANYKFTYYGPLALRQIPLREMELHLKGVTISVDSLPIKFAEGSDANIQTAMKINDRE</sequence>
<evidence type="ECO:0000256" key="2">
    <source>
        <dbReference type="SAM" id="SignalP"/>
    </source>
</evidence>
<name>F0WPE8_9STRA</name>
<accession>F0WPE8</accession>
<gene>
    <name evidence="3" type="primary">AlNc14C184G8292</name>
    <name evidence="3" type="ORF">ALNC14_093380</name>
</gene>
<evidence type="ECO:0000256" key="1">
    <source>
        <dbReference type="SAM" id="MobiDB-lite"/>
    </source>
</evidence>
<keyword evidence="2" id="KW-0732">Signal</keyword>
<feature type="region of interest" description="Disordered" evidence="1">
    <location>
        <begin position="528"/>
        <end position="576"/>
    </location>
</feature>
<organism evidence="3">
    <name type="scientific">Albugo laibachii Nc14</name>
    <dbReference type="NCBI Taxonomy" id="890382"/>
    <lineage>
        <taxon>Eukaryota</taxon>
        <taxon>Sar</taxon>
        <taxon>Stramenopiles</taxon>
        <taxon>Oomycota</taxon>
        <taxon>Peronosporomycetes</taxon>
        <taxon>Albuginales</taxon>
        <taxon>Albuginaceae</taxon>
        <taxon>Albugo</taxon>
    </lineage>
</organism>
<reference evidence="3" key="1">
    <citation type="journal article" date="2011" name="PLoS Biol.">
        <title>Gene gain and loss during evolution of obligate parasitism in the white rust pathogen of Arabidopsis thaliana.</title>
        <authorList>
            <person name="Kemen E."/>
            <person name="Gardiner A."/>
            <person name="Schultz-Larsen T."/>
            <person name="Kemen A.C."/>
            <person name="Balmuth A.L."/>
            <person name="Robert-Seilaniantz A."/>
            <person name="Bailey K."/>
            <person name="Holub E."/>
            <person name="Studholme D.J."/>
            <person name="Maclean D."/>
            <person name="Jones J.D."/>
        </authorList>
    </citation>
    <scope>NUCLEOTIDE SEQUENCE</scope>
</reference>
<feature type="chain" id="PRO_5003263544" evidence="2">
    <location>
        <begin position="24"/>
        <end position="690"/>
    </location>
</feature>
<dbReference type="PROSITE" id="PS51257">
    <property type="entry name" value="PROKAR_LIPOPROTEIN"/>
    <property type="match status" value="1"/>
</dbReference>
<proteinExistence type="predicted"/>
<dbReference type="EMBL" id="FR824229">
    <property type="protein sequence ID" value="CCA23195.1"/>
    <property type="molecule type" value="Genomic_DNA"/>
</dbReference>
<dbReference type="HOGENOM" id="CLU_399246_0_0_1"/>
<feature type="signal peptide" evidence="2">
    <location>
        <begin position="1"/>
        <end position="23"/>
    </location>
</feature>
<dbReference type="AlphaFoldDB" id="F0WPE8"/>
<feature type="compositionally biased region" description="Basic and acidic residues" evidence="1">
    <location>
        <begin position="529"/>
        <end position="559"/>
    </location>
</feature>
<protein>
    <submittedName>
        <fullName evidence="3">AlNc14C184G8292 protein</fullName>
    </submittedName>
</protein>